<dbReference type="Proteomes" id="UP001548713">
    <property type="component" value="Unassembled WGS sequence"/>
</dbReference>
<evidence type="ECO:0000313" key="1">
    <source>
        <dbReference type="EMBL" id="MET1754903.1"/>
    </source>
</evidence>
<gene>
    <name evidence="1" type="ORF">ABVV53_05430</name>
</gene>
<organism evidence="1 2">
    <name type="scientific">Novosphingobium kalidii</name>
    <dbReference type="NCBI Taxonomy" id="3230299"/>
    <lineage>
        <taxon>Bacteria</taxon>
        <taxon>Pseudomonadati</taxon>
        <taxon>Pseudomonadota</taxon>
        <taxon>Alphaproteobacteria</taxon>
        <taxon>Sphingomonadales</taxon>
        <taxon>Sphingomonadaceae</taxon>
        <taxon>Novosphingobium</taxon>
    </lineage>
</organism>
<comment type="caution">
    <text evidence="1">The sequence shown here is derived from an EMBL/GenBank/DDBJ whole genome shotgun (WGS) entry which is preliminary data.</text>
</comment>
<proteinExistence type="predicted"/>
<protein>
    <submittedName>
        <fullName evidence="1">Uncharacterized protein</fullName>
    </submittedName>
</protein>
<keyword evidence="2" id="KW-1185">Reference proteome</keyword>
<dbReference type="RefSeq" id="WP_353983356.1">
    <property type="nucleotide sequence ID" value="NZ_JBEWLY010000008.1"/>
</dbReference>
<accession>A0ABV2CZ89</accession>
<dbReference type="EMBL" id="JBEWLY010000008">
    <property type="protein sequence ID" value="MET1754903.1"/>
    <property type="molecule type" value="Genomic_DNA"/>
</dbReference>
<reference evidence="1 2" key="1">
    <citation type="submission" date="2024-07" db="EMBL/GenBank/DDBJ databases">
        <title>Novosphingobium kalidii RD2P27.</title>
        <authorList>
            <person name="Sun J.-Q."/>
        </authorList>
    </citation>
    <scope>NUCLEOTIDE SEQUENCE [LARGE SCALE GENOMIC DNA]</scope>
    <source>
        <strain evidence="1 2">RD2P27</strain>
    </source>
</reference>
<sequence>MEADLMLDHPTVLNPVNTEELDKALMNCLGQLEQIEADVAAAHVDMAIHALRRQFELKAKTSIPE</sequence>
<name>A0ABV2CZ89_9SPHN</name>
<evidence type="ECO:0000313" key="2">
    <source>
        <dbReference type="Proteomes" id="UP001548713"/>
    </source>
</evidence>